<evidence type="ECO:0000256" key="1">
    <source>
        <dbReference type="SAM" id="MobiDB-lite"/>
    </source>
</evidence>
<feature type="region of interest" description="Disordered" evidence="1">
    <location>
        <begin position="51"/>
        <end position="80"/>
    </location>
</feature>
<protein>
    <submittedName>
        <fullName evidence="2">Uncharacterized protein</fullName>
    </submittedName>
</protein>
<gene>
    <name evidence="2" type="ORF">TSIB3V08_LOCUS6810</name>
</gene>
<evidence type="ECO:0000313" key="2">
    <source>
        <dbReference type="EMBL" id="CAD7262713.1"/>
    </source>
</evidence>
<accession>A0A7R9G0S6</accession>
<dbReference type="AlphaFoldDB" id="A0A7R9G0S6"/>
<sequence>MLTSRPVWSPTSWSLGDQVTRDKSTVVMALNPTVCFVAGFGDDADVSADYPTFDGFSEGEEDSEDFLGPRARRGDKPPEVSPDAQWILGLATAGDTCMIMVWKNPVERVDDCGVFDVEVCAIEVDSREVMEVNNCGIGGSGDTEVEALGDSNVTRVALNLKQHDLRNSVTAGASESRFWWVVHWGALGPVDSSPTIPFPPRLSPETPGLGSPDFGGWYLRGTLGPTDHPHPLPPPVAISGTSGARESRFRWLVPGGTLGPTDHPHLLPPPVAISGTSGARESRFRWLVPGGTLGPLNPNPSLTSTMLPTCYQHFFDVYRSLTGNRQHVANI</sequence>
<proteinExistence type="predicted"/>
<organism evidence="2">
    <name type="scientific">Timema shepardi</name>
    <name type="common">Walking stick</name>
    <dbReference type="NCBI Taxonomy" id="629360"/>
    <lineage>
        <taxon>Eukaryota</taxon>
        <taxon>Metazoa</taxon>
        <taxon>Ecdysozoa</taxon>
        <taxon>Arthropoda</taxon>
        <taxon>Hexapoda</taxon>
        <taxon>Insecta</taxon>
        <taxon>Pterygota</taxon>
        <taxon>Neoptera</taxon>
        <taxon>Polyneoptera</taxon>
        <taxon>Phasmatodea</taxon>
        <taxon>Timematodea</taxon>
        <taxon>Timematoidea</taxon>
        <taxon>Timematidae</taxon>
        <taxon>Timema</taxon>
    </lineage>
</organism>
<dbReference type="EMBL" id="OC003032">
    <property type="protein sequence ID" value="CAD7262713.1"/>
    <property type="molecule type" value="Genomic_DNA"/>
</dbReference>
<name>A0A7R9G0S6_TIMSH</name>
<reference evidence="2" key="1">
    <citation type="submission" date="2020-11" db="EMBL/GenBank/DDBJ databases">
        <authorList>
            <person name="Tran Van P."/>
        </authorList>
    </citation>
    <scope>NUCLEOTIDE SEQUENCE</scope>
</reference>